<dbReference type="GO" id="GO:0015627">
    <property type="term" value="C:type II protein secretion system complex"/>
    <property type="evidence" value="ECO:0007669"/>
    <property type="project" value="InterPro"/>
</dbReference>
<proteinExistence type="predicted"/>
<dbReference type="RefSeq" id="WP_120353184.1">
    <property type="nucleotide sequence ID" value="NZ_RAQO01000002.1"/>
</dbReference>
<dbReference type="GO" id="GO:0015628">
    <property type="term" value="P:protein secretion by the type II secretion system"/>
    <property type="evidence" value="ECO:0007669"/>
    <property type="project" value="InterPro"/>
</dbReference>
<keyword evidence="1" id="KW-1133">Transmembrane helix</keyword>
<dbReference type="EMBL" id="RAQO01000002">
    <property type="protein sequence ID" value="RKF21380.1"/>
    <property type="molecule type" value="Genomic_DNA"/>
</dbReference>
<feature type="transmembrane region" description="Helical" evidence="1">
    <location>
        <begin position="21"/>
        <end position="40"/>
    </location>
</feature>
<evidence type="ECO:0000313" key="3">
    <source>
        <dbReference type="Proteomes" id="UP000286482"/>
    </source>
</evidence>
<comment type="caution">
    <text evidence="2">The sequence shown here is derived from an EMBL/GenBank/DDBJ whole genome shotgun (WGS) entry which is preliminary data.</text>
</comment>
<dbReference type="OrthoDB" id="9151209at2"/>
<evidence type="ECO:0008006" key="4">
    <source>
        <dbReference type="Google" id="ProtNLM"/>
    </source>
</evidence>
<dbReference type="AlphaFoldDB" id="A0A420EL68"/>
<evidence type="ECO:0000256" key="1">
    <source>
        <dbReference type="SAM" id="Phobius"/>
    </source>
</evidence>
<keyword evidence="1" id="KW-0472">Membrane</keyword>
<organism evidence="2 3">
    <name type="scientific">Alginatibacterium sediminis</name>
    <dbReference type="NCBI Taxonomy" id="2164068"/>
    <lineage>
        <taxon>Bacteria</taxon>
        <taxon>Pseudomonadati</taxon>
        <taxon>Pseudomonadota</taxon>
        <taxon>Gammaproteobacteria</taxon>
        <taxon>Alteromonadales</taxon>
        <taxon>Alteromonadaceae</taxon>
        <taxon>Alginatibacterium</taxon>
    </lineage>
</organism>
<protein>
    <recommendedName>
        <fullName evidence="4">MSHA biogenesis protein MshJ</fullName>
    </recommendedName>
</protein>
<dbReference type="Proteomes" id="UP000286482">
    <property type="component" value="Unassembled WGS sequence"/>
</dbReference>
<evidence type="ECO:0000313" key="2">
    <source>
        <dbReference type="EMBL" id="RKF21380.1"/>
    </source>
</evidence>
<gene>
    <name evidence="2" type="ORF">DBZ36_01640</name>
</gene>
<accession>A0A420EL68</accession>
<keyword evidence="3" id="KW-1185">Reference proteome</keyword>
<keyword evidence="1" id="KW-0812">Transmembrane</keyword>
<name>A0A420EL68_9ALTE</name>
<dbReference type="InterPro" id="IPR007690">
    <property type="entry name" value="T2SS_GspM"/>
</dbReference>
<sequence length="216" mass="24992">MKTHWDKLNKRFSLLSLRERILILFAGLVVIGFPYYTLFWEPQQLEQDQQVKNKGQLESQLRAVQASNLELAQSLKTDPNIALREQLQVLLVRKESIDARLDEQQLGLIPVERMAAVLESMLLDSEGVQLNRMQSLKPSPILESGSEQAQSSFYRHGLRIELQGDYFSLLRYLERLESQEQRFLWGSLEFEIIEHPNAQLVIELYTLSSAKEFVSG</sequence>
<dbReference type="Pfam" id="PF04612">
    <property type="entry name" value="T2SSM"/>
    <property type="match status" value="1"/>
</dbReference>
<reference evidence="2 3" key="1">
    <citation type="submission" date="2018-09" db="EMBL/GenBank/DDBJ databases">
        <authorList>
            <person name="Wang Z."/>
        </authorList>
    </citation>
    <scope>NUCLEOTIDE SEQUENCE [LARGE SCALE GENOMIC DNA]</scope>
    <source>
        <strain evidence="2 3">ALS 81</strain>
    </source>
</reference>